<dbReference type="RefSeq" id="WP_181608994.1">
    <property type="nucleotide sequence ID" value="NZ_BAABAM010000001.1"/>
</dbReference>
<reference evidence="1 2" key="1">
    <citation type="submission" date="2020-07" db="EMBL/GenBank/DDBJ databases">
        <title>Genomic Encyclopedia of Type Strains, Phase IV (KMG-IV): sequencing the most valuable type-strain genomes for metagenomic binning, comparative biology and taxonomic classification.</title>
        <authorList>
            <person name="Goeker M."/>
        </authorList>
    </citation>
    <scope>NUCLEOTIDE SEQUENCE [LARGE SCALE GENOMIC DNA]</scope>
    <source>
        <strain evidence="1 2">DSM 45533</strain>
    </source>
</reference>
<name>A0A7W0HMD6_9ACTN</name>
<dbReference type="AlphaFoldDB" id="A0A7W0HMD6"/>
<accession>A0A7W0HMD6</accession>
<dbReference type="Proteomes" id="UP000530928">
    <property type="component" value="Unassembled WGS sequence"/>
</dbReference>
<evidence type="ECO:0000313" key="1">
    <source>
        <dbReference type="EMBL" id="MBA2888684.1"/>
    </source>
</evidence>
<gene>
    <name evidence="1" type="ORF">HNR30_000019</name>
</gene>
<protein>
    <submittedName>
        <fullName evidence="1">Uncharacterized protein</fullName>
    </submittedName>
</protein>
<sequence>MTSRPPKAATRVHRLPTIAPDVLTPAQRVGRSCVSCRKQWPLPRVRIGRLPDGSPVMACSDCAEVLGVD</sequence>
<dbReference type="EMBL" id="JACDUR010000001">
    <property type="protein sequence ID" value="MBA2888684.1"/>
    <property type="molecule type" value="Genomic_DNA"/>
</dbReference>
<keyword evidence="2" id="KW-1185">Reference proteome</keyword>
<evidence type="ECO:0000313" key="2">
    <source>
        <dbReference type="Proteomes" id="UP000530928"/>
    </source>
</evidence>
<comment type="caution">
    <text evidence="1">The sequence shown here is derived from an EMBL/GenBank/DDBJ whole genome shotgun (WGS) entry which is preliminary data.</text>
</comment>
<organism evidence="1 2">
    <name type="scientific">Nonomuraea soli</name>
    <dbReference type="NCBI Taxonomy" id="1032476"/>
    <lineage>
        <taxon>Bacteria</taxon>
        <taxon>Bacillati</taxon>
        <taxon>Actinomycetota</taxon>
        <taxon>Actinomycetes</taxon>
        <taxon>Streptosporangiales</taxon>
        <taxon>Streptosporangiaceae</taxon>
        <taxon>Nonomuraea</taxon>
    </lineage>
</organism>
<proteinExistence type="predicted"/>